<dbReference type="PROSITE" id="PS51016">
    <property type="entry name" value="MYTH4"/>
    <property type="match status" value="1"/>
</dbReference>
<evidence type="ECO:0000313" key="13">
    <source>
        <dbReference type="EMBL" id="KAK8963039.1"/>
    </source>
</evidence>
<dbReference type="InterPro" id="IPR027640">
    <property type="entry name" value="Kinesin-like_fam"/>
</dbReference>
<dbReference type="SMART" id="SM00295">
    <property type="entry name" value="B41"/>
    <property type="match status" value="1"/>
</dbReference>
<dbReference type="Proteomes" id="UP001412067">
    <property type="component" value="Unassembled WGS sequence"/>
</dbReference>
<dbReference type="InterPro" id="IPR000857">
    <property type="entry name" value="MyTH4_dom"/>
</dbReference>
<comment type="caution">
    <text evidence="13">The sequence shown here is derived from an EMBL/GenBank/DDBJ whole genome shotgun (WGS) entry which is preliminary data.</text>
</comment>
<dbReference type="PRINTS" id="PR00380">
    <property type="entry name" value="KINESINHEAVY"/>
</dbReference>
<sequence length="1447" mass="166070">MNQSPMFSSNGNLTLLQSSASSVADDGYDSDGTFFVPPTPSRLSSSLPPELAGVIPFIDRYQVETFLRAMQKQINSAGKRGFFSKKSVVSTANEKFTLEDMLSFQKEPIPTSLLKINSDLASRSVKIFQLILKYLGVDPSDKVIIVSMDDKIELVAKLYKQSLKRSELRDELFAQILKQTHKNPDRSCLIKAWELMYICASSMPPNKDIGAYLSEYLHNAAHSARTDPEVKVLAINTLNSLKLTLKTGSRLTVPAREEIESLLTGKKLTTVVFFLDETFEEITYDMTTTVGDAVQELASIIKLTTYSSFSLFECRKVVQGSKSLELNSEEFIWLDDNKYIGDLLAEFKATKDRSKGEILHCKLTFKKRLFRESDDAVADPMFVQLSYVQLQHDYVLGNYPVGRDDAAQLTALQILAEIGYTENPDSCVEWITLLERFLPRQVAITRAKRDWEIDILSRYNLMENFSKDDARQQYLRILRTLPYGNSVFFSVRKIDDPIGLLPGRIIIGINKRGVHFFRPVPKEYLHSAELRDIMQFGSSNTAVFFKMRVAGVLHVFQFETKQGEELCVALQTHINDIMLHRHSKAQSPAAGSAQDDSSKAVNPPHVVNPSSSDIYEKRLLELSKAVEESHKNADKLLEELRAKEKREVEMQEELEGIRDSLQAEKENLQEIINDRDKLKTICDGKEFDLQTALTDKRIIEAKLIKLSSVGNQSLGKRQSMIGVGNGDGGDGFARNGYDDSQTIKKLKEDLKIFSDELQASKDIINTLLKEKLLLEQKIQRVEKRKNDEVNRTAKHFEEERKNLDLCIAELEQKLESALESLCVAESSLAFRNNELDSLHDELKELEELREMKEDIDRKNEQTAAILKRQAAQLAELEALYREEQVLRKRYYNIIEDMKGKIRVFCRLRPLNEKEITEKEKNMVVSIDEFTVAHPWKDEKLKQHIYDRVFSPTASQDDVFEDTKYLVQSAVDGYNVCIFAYGQTGSGKTFTIYGSDSQRGLTPRAMGELFKITDREGSKFSFSLKVYMVELYQDTLVDLLLSKNSKRLKLEIKKDSKGMVSIENVTILQVSSFEELMAVIQRGSERRHVAETQMNDESSRSHLILSVIIESTNLQTQILARGKLSFVDLAGSERVKKSCSSENQLKEAQSINKSLSALGDVISALCSEGQHIPYRNHKLTMLMSDSLGGNAKTLMFVNASPAESNLDETYNSLVYASRVRCIVNDPSKNISSKEIARLKKLVTYWKDQAGKHGDDEELEEIQEERALGERKEVQEEKPSRERKETQEEKPPRERKGIQDDRQSKERKGMQEEKQSKEIKGIQEEKPSRERKEMQEEKASRERKEMQEERQTKERKGMQDEKQPKERKEAQDEKLSREKKEIQEGRQSKERKGVQEERQSRERKEVQEERPPRERKDMQEERQPREKKGMQEEKPPRERNDRRNFRQSV</sequence>
<dbReference type="Pfam" id="PF02174">
    <property type="entry name" value="IRS"/>
    <property type="match status" value="1"/>
</dbReference>
<dbReference type="PANTHER" id="PTHR47972">
    <property type="entry name" value="KINESIN-LIKE PROTEIN KLP-3"/>
    <property type="match status" value="1"/>
</dbReference>
<feature type="coiled-coil region" evidence="8">
    <location>
        <begin position="743"/>
        <end position="886"/>
    </location>
</feature>
<dbReference type="InterPro" id="IPR019748">
    <property type="entry name" value="FERM_central"/>
</dbReference>
<dbReference type="EMBL" id="JBBWWR010000008">
    <property type="protein sequence ID" value="KAK8963039.1"/>
    <property type="molecule type" value="Genomic_DNA"/>
</dbReference>
<dbReference type="InterPro" id="IPR014352">
    <property type="entry name" value="FERM/acyl-CoA-bd_prot_sf"/>
</dbReference>
<evidence type="ECO:0000256" key="8">
    <source>
        <dbReference type="SAM" id="Coils"/>
    </source>
</evidence>
<dbReference type="Pfam" id="PF21989">
    <property type="entry name" value="RA_2"/>
    <property type="match status" value="1"/>
</dbReference>
<feature type="coiled-coil region" evidence="8">
    <location>
        <begin position="619"/>
        <end position="681"/>
    </location>
</feature>
<keyword evidence="3" id="KW-0493">Microtubule</keyword>
<keyword evidence="6 7" id="KW-0505">Motor protein</keyword>
<evidence type="ECO:0000256" key="9">
    <source>
        <dbReference type="SAM" id="MobiDB-lite"/>
    </source>
</evidence>
<dbReference type="Pfam" id="PF00373">
    <property type="entry name" value="FERM_M"/>
    <property type="match status" value="1"/>
</dbReference>
<dbReference type="CDD" id="cd01366">
    <property type="entry name" value="KISc_C_terminal"/>
    <property type="match status" value="1"/>
</dbReference>
<dbReference type="SMART" id="SM00139">
    <property type="entry name" value="MyTH4"/>
    <property type="match status" value="1"/>
</dbReference>
<dbReference type="InterPro" id="IPR011993">
    <property type="entry name" value="PH-like_dom_sf"/>
</dbReference>
<evidence type="ECO:0000256" key="7">
    <source>
        <dbReference type="PROSITE-ProRule" id="PRU00283"/>
    </source>
</evidence>
<organism evidence="13 14">
    <name type="scientific">Platanthera guangdongensis</name>
    <dbReference type="NCBI Taxonomy" id="2320717"/>
    <lineage>
        <taxon>Eukaryota</taxon>
        <taxon>Viridiplantae</taxon>
        <taxon>Streptophyta</taxon>
        <taxon>Embryophyta</taxon>
        <taxon>Tracheophyta</taxon>
        <taxon>Spermatophyta</taxon>
        <taxon>Magnoliopsida</taxon>
        <taxon>Liliopsida</taxon>
        <taxon>Asparagales</taxon>
        <taxon>Orchidaceae</taxon>
        <taxon>Orchidoideae</taxon>
        <taxon>Orchideae</taxon>
        <taxon>Orchidinae</taxon>
        <taxon>Platanthera</taxon>
    </lineage>
</organism>
<evidence type="ECO:0000256" key="3">
    <source>
        <dbReference type="ARBA" id="ARBA00022701"/>
    </source>
</evidence>
<proteinExistence type="inferred from homology"/>
<feature type="region of interest" description="Disordered" evidence="9">
    <location>
        <begin position="582"/>
        <end position="608"/>
    </location>
</feature>
<dbReference type="InterPro" id="IPR011254">
    <property type="entry name" value="Prismane-like_sf"/>
</dbReference>
<dbReference type="PANTHER" id="PTHR47972:SF16">
    <property type="entry name" value="KINESIN-LIKE PROTEIN"/>
    <property type="match status" value="1"/>
</dbReference>
<evidence type="ECO:0008006" key="15">
    <source>
        <dbReference type="Google" id="ProtNLM"/>
    </source>
</evidence>
<dbReference type="Gene3D" id="6.10.250.760">
    <property type="match status" value="1"/>
</dbReference>
<dbReference type="InterPro" id="IPR019821">
    <property type="entry name" value="Kinesin_motor_CS"/>
</dbReference>
<keyword evidence="5 7" id="KW-0067">ATP-binding</keyword>
<dbReference type="Gene3D" id="2.30.29.30">
    <property type="entry name" value="Pleckstrin-homology domain (PH domain)/Phosphotyrosine-binding domain (PTB)"/>
    <property type="match status" value="1"/>
</dbReference>
<keyword evidence="8" id="KW-0175">Coiled coil</keyword>
<dbReference type="InterPro" id="IPR019749">
    <property type="entry name" value="Band_41_domain"/>
</dbReference>
<dbReference type="InterPro" id="IPR027417">
    <property type="entry name" value="P-loop_NTPase"/>
</dbReference>
<dbReference type="InterPro" id="IPR001752">
    <property type="entry name" value="Kinesin_motor_dom"/>
</dbReference>
<evidence type="ECO:0000256" key="1">
    <source>
        <dbReference type="ARBA" id="ARBA00004496"/>
    </source>
</evidence>
<accession>A0ABR2MH69</accession>
<feature type="domain" description="FERM" evidence="10">
    <location>
        <begin position="268"/>
        <end position="582"/>
    </location>
</feature>
<keyword evidence="14" id="KW-1185">Reference proteome</keyword>
<comment type="subcellular location">
    <subcellularLocation>
        <location evidence="1">Cytoplasm</location>
    </subcellularLocation>
</comment>
<evidence type="ECO:0000256" key="4">
    <source>
        <dbReference type="ARBA" id="ARBA00022741"/>
    </source>
</evidence>
<dbReference type="Gene3D" id="3.40.850.10">
    <property type="entry name" value="Kinesin motor domain"/>
    <property type="match status" value="1"/>
</dbReference>
<dbReference type="Gene3D" id="1.25.40.530">
    <property type="entry name" value="MyTH4 domain"/>
    <property type="match status" value="1"/>
</dbReference>
<dbReference type="SUPFAM" id="SSF50729">
    <property type="entry name" value="PH domain-like"/>
    <property type="match status" value="1"/>
</dbReference>
<dbReference type="PROSITE" id="PS00411">
    <property type="entry name" value="KINESIN_MOTOR_1"/>
    <property type="match status" value="1"/>
</dbReference>
<evidence type="ECO:0000259" key="12">
    <source>
        <dbReference type="PROSITE" id="PS51016"/>
    </source>
</evidence>
<evidence type="ECO:0000256" key="5">
    <source>
        <dbReference type="ARBA" id="ARBA00022840"/>
    </source>
</evidence>
<dbReference type="Pfam" id="PF00784">
    <property type="entry name" value="MyTH4"/>
    <property type="match status" value="1"/>
</dbReference>
<dbReference type="Pfam" id="PF00225">
    <property type="entry name" value="Kinesin"/>
    <property type="match status" value="1"/>
</dbReference>
<gene>
    <name evidence="13" type="ORF">KSP40_PGU010222</name>
</gene>
<keyword evidence="4 7" id="KW-0547">Nucleotide-binding</keyword>
<evidence type="ECO:0000256" key="6">
    <source>
        <dbReference type="ARBA" id="ARBA00023175"/>
    </source>
</evidence>
<feature type="binding site" evidence="7">
    <location>
        <begin position="981"/>
        <end position="988"/>
    </location>
    <ligand>
        <name>ATP</name>
        <dbReference type="ChEBI" id="CHEBI:30616"/>
    </ligand>
</feature>
<feature type="domain" description="Kinesin motor" evidence="11">
    <location>
        <begin position="900"/>
        <end position="1221"/>
    </location>
</feature>
<dbReference type="InterPro" id="IPR036961">
    <property type="entry name" value="Kinesin_motor_dom_sf"/>
</dbReference>
<reference evidence="13 14" key="1">
    <citation type="journal article" date="2022" name="Nat. Plants">
        <title>Genomes of leafy and leafless Platanthera orchids illuminate the evolution of mycoheterotrophy.</title>
        <authorList>
            <person name="Li M.H."/>
            <person name="Liu K.W."/>
            <person name="Li Z."/>
            <person name="Lu H.C."/>
            <person name="Ye Q.L."/>
            <person name="Zhang D."/>
            <person name="Wang J.Y."/>
            <person name="Li Y.F."/>
            <person name="Zhong Z.M."/>
            <person name="Liu X."/>
            <person name="Yu X."/>
            <person name="Liu D.K."/>
            <person name="Tu X.D."/>
            <person name="Liu B."/>
            <person name="Hao Y."/>
            <person name="Liao X.Y."/>
            <person name="Jiang Y.T."/>
            <person name="Sun W.H."/>
            <person name="Chen J."/>
            <person name="Chen Y.Q."/>
            <person name="Ai Y."/>
            <person name="Zhai J.W."/>
            <person name="Wu S.S."/>
            <person name="Zhou Z."/>
            <person name="Hsiao Y.Y."/>
            <person name="Wu W.L."/>
            <person name="Chen Y.Y."/>
            <person name="Lin Y.F."/>
            <person name="Hsu J.L."/>
            <person name="Li C.Y."/>
            <person name="Wang Z.W."/>
            <person name="Zhao X."/>
            <person name="Zhong W.Y."/>
            <person name="Ma X.K."/>
            <person name="Ma L."/>
            <person name="Huang J."/>
            <person name="Chen G.Z."/>
            <person name="Huang M.Z."/>
            <person name="Huang L."/>
            <person name="Peng D.H."/>
            <person name="Luo Y.B."/>
            <person name="Zou S.Q."/>
            <person name="Chen S.P."/>
            <person name="Lan S."/>
            <person name="Tsai W.C."/>
            <person name="Van de Peer Y."/>
            <person name="Liu Z.J."/>
        </authorList>
    </citation>
    <scope>NUCLEOTIDE SEQUENCE [LARGE SCALE GENOMIC DNA]</scope>
    <source>
        <strain evidence="13">Lor288</strain>
    </source>
</reference>
<keyword evidence="2" id="KW-0963">Cytoplasm</keyword>
<dbReference type="InterPro" id="IPR002404">
    <property type="entry name" value="IRS_PTB"/>
</dbReference>
<dbReference type="SUPFAM" id="SSF56821">
    <property type="entry name" value="Prismane protein-like"/>
    <property type="match status" value="1"/>
</dbReference>
<dbReference type="Gene3D" id="1.20.80.10">
    <property type="match status" value="1"/>
</dbReference>
<dbReference type="PROSITE" id="PS50057">
    <property type="entry name" value="FERM_3"/>
    <property type="match status" value="1"/>
</dbReference>
<evidence type="ECO:0000259" key="10">
    <source>
        <dbReference type="PROSITE" id="PS50057"/>
    </source>
</evidence>
<dbReference type="InterPro" id="IPR000299">
    <property type="entry name" value="FERM_domain"/>
</dbReference>
<dbReference type="CDD" id="cd14473">
    <property type="entry name" value="FERM_B-lobe"/>
    <property type="match status" value="1"/>
</dbReference>
<dbReference type="InterPro" id="IPR038185">
    <property type="entry name" value="MyTH4_dom_sf"/>
</dbReference>
<dbReference type="SUPFAM" id="SSF52540">
    <property type="entry name" value="P-loop containing nucleoside triphosphate hydrolases"/>
    <property type="match status" value="1"/>
</dbReference>
<feature type="region of interest" description="Disordered" evidence="9">
    <location>
        <begin position="1262"/>
        <end position="1447"/>
    </location>
</feature>
<evidence type="ECO:0000259" key="11">
    <source>
        <dbReference type="PROSITE" id="PS50067"/>
    </source>
</evidence>
<dbReference type="Gene3D" id="3.10.20.90">
    <property type="entry name" value="Phosphatidylinositol 3-kinase Catalytic Subunit, Chain A, domain 1"/>
    <property type="match status" value="1"/>
</dbReference>
<dbReference type="SMART" id="SM00129">
    <property type="entry name" value="KISc"/>
    <property type="match status" value="1"/>
</dbReference>
<evidence type="ECO:0000313" key="14">
    <source>
        <dbReference type="Proteomes" id="UP001412067"/>
    </source>
</evidence>
<dbReference type="SUPFAM" id="SSF47031">
    <property type="entry name" value="Second domain of FERM"/>
    <property type="match status" value="1"/>
</dbReference>
<dbReference type="CDD" id="cd13200">
    <property type="entry name" value="FERM_C_KCBP"/>
    <property type="match status" value="1"/>
</dbReference>
<protein>
    <recommendedName>
        <fullName evidence="15">Kinesin-like calmodulin-binding protein</fullName>
    </recommendedName>
</protein>
<comment type="similarity">
    <text evidence="7">Belongs to the TRAFAC class myosin-kinesin ATPase superfamily. Kinesin family.</text>
</comment>
<feature type="domain" description="MyTH4" evidence="12">
    <location>
        <begin position="104"/>
        <end position="263"/>
    </location>
</feature>
<dbReference type="PROSITE" id="PS50067">
    <property type="entry name" value="KINESIN_MOTOR_2"/>
    <property type="match status" value="1"/>
</dbReference>
<evidence type="ECO:0000256" key="2">
    <source>
        <dbReference type="ARBA" id="ARBA00022490"/>
    </source>
</evidence>
<dbReference type="InterPro" id="IPR035963">
    <property type="entry name" value="FERM_2"/>
</dbReference>
<name>A0ABR2MH69_9ASPA</name>